<evidence type="ECO:0000313" key="8">
    <source>
        <dbReference type="Proteomes" id="UP000030170"/>
    </source>
</evidence>
<gene>
    <name evidence="7" type="ORF">DO97_15890</name>
</gene>
<dbReference type="OrthoDB" id="426174at2"/>
<dbReference type="RefSeq" id="WP_036535916.1">
    <property type="nucleotide sequence ID" value="NZ_JJML01000053.1"/>
</dbReference>
<protein>
    <recommendedName>
        <fullName evidence="6">Lipopolysaccharide assembly protein A domain-containing protein</fullName>
    </recommendedName>
</protein>
<dbReference type="Pfam" id="PF06305">
    <property type="entry name" value="LapA_dom"/>
    <property type="match status" value="1"/>
</dbReference>
<dbReference type="GO" id="GO:0005886">
    <property type="term" value="C:plasma membrane"/>
    <property type="evidence" value="ECO:0007669"/>
    <property type="project" value="InterPro"/>
</dbReference>
<comment type="caution">
    <text evidence="7">The sequence shown here is derived from an EMBL/GenBank/DDBJ whole genome shotgun (WGS) entry which is preliminary data.</text>
</comment>
<keyword evidence="1" id="KW-1003">Cell membrane</keyword>
<evidence type="ECO:0000256" key="2">
    <source>
        <dbReference type="ARBA" id="ARBA00022692"/>
    </source>
</evidence>
<evidence type="ECO:0000256" key="4">
    <source>
        <dbReference type="ARBA" id="ARBA00023136"/>
    </source>
</evidence>
<evidence type="ECO:0000313" key="7">
    <source>
        <dbReference type="EMBL" id="KGF71756.1"/>
    </source>
</evidence>
<organism evidence="7 8">
    <name type="scientific">Neosynechococcus sphagnicola sy1</name>
    <dbReference type="NCBI Taxonomy" id="1497020"/>
    <lineage>
        <taxon>Bacteria</taxon>
        <taxon>Bacillati</taxon>
        <taxon>Cyanobacteriota</taxon>
        <taxon>Cyanophyceae</taxon>
        <taxon>Neosynechococcales</taxon>
        <taxon>Neosynechococcaceae</taxon>
        <taxon>Neosynechococcus</taxon>
    </lineage>
</organism>
<dbReference type="InterPro" id="IPR010445">
    <property type="entry name" value="LapA_dom"/>
</dbReference>
<dbReference type="AlphaFoldDB" id="A0A098TI97"/>
<evidence type="ECO:0000256" key="5">
    <source>
        <dbReference type="SAM" id="Phobius"/>
    </source>
</evidence>
<evidence type="ECO:0000256" key="1">
    <source>
        <dbReference type="ARBA" id="ARBA00022475"/>
    </source>
</evidence>
<keyword evidence="3 5" id="KW-1133">Transmembrane helix</keyword>
<evidence type="ECO:0000256" key="3">
    <source>
        <dbReference type="ARBA" id="ARBA00022989"/>
    </source>
</evidence>
<dbReference type="Proteomes" id="UP000030170">
    <property type="component" value="Unassembled WGS sequence"/>
</dbReference>
<feature type="domain" description="Lipopolysaccharide assembly protein A" evidence="6">
    <location>
        <begin position="26"/>
        <end position="66"/>
    </location>
</feature>
<sequence length="82" mass="8603">MHLLIPAVAAGLFALWMAAIAILAVQNATPASLQFFVWQSIQIPIGVILAFSLAMGLLGGSLLIALLAFERSQLLPGADDDD</sequence>
<name>A0A098TI97_9CYAN</name>
<feature type="transmembrane region" description="Helical" evidence="5">
    <location>
        <begin position="43"/>
        <end position="69"/>
    </location>
</feature>
<dbReference type="EMBL" id="JJML01000053">
    <property type="protein sequence ID" value="KGF71756.1"/>
    <property type="molecule type" value="Genomic_DNA"/>
</dbReference>
<proteinExistence type="predicted"/>
<reference evidence="7 8" key="1">
    <citation type="journal article" date="2014" name="Mol. Ecol.">
        <title>Evolution of Synechococcus.</title>
        <authorList>
            <person name="Dvorak P."/>
            <person name="Casamatta D."/>
            <person name="Hasler P."/>
            <person name="Poulickova A."/>
            <person name="Ondrej V."/>
            <person name="Sanges R."/>
        </authorList>
    </citation>
    <scope>NUCLEOTIDE SEQUENCE [LARGE SCALE GENOMIC DNA]</scope>
    <source>
        <strain evidence="7 8">CAUP A 1101</strain>
    </source>
</reference>
<keyword evidence="2 5" id="KW-0812">Transmembrane</keyword>
<keyword evidence="8" id="KW-1185">Reference proteome</keyword>
<evidence type="ECO:0000259" key="6">
    <source>
        <dbReference type="Pfam" id="PF06305"/>
    </source>
</evidence>
<accession>A0A098TI97</accession>
<keyword evidence="4 5" id="KW-0472">Membrane</keyword>